<feature type="transmembrane region" description="Helical" evidence="5">
    <location>
        <begin position="29"/>
        <end position="48"/>
    </location>
</feature>
<organism evidence="8">
    <name type="scientific">Gymnodinialimonas phycosphaerae</name>
    <dbReference type="NCBI Taxonomy" id="2841589"/>
    <lineage>
        <taxon>Bacteria</taxon>
        <taxon>Pseudomonadati</taxon>
        <taxon>Pseudomonadota</taxon>
        <taxon>Alphaproteobacteria</taxon>
        <taxon>Rhodobacterales</taxon>
        <taxon>Paracoccaceae</taxon>
        <taxon>Gymnodinialimonas</taxon>
    </lineage>
</organism>
<dbReference type="EMBL" id="CP078073">
    <property type="protein sequence ID" value="QXL86730.1"/>
    <property type="molecule type" value="Genomic_DNA"/>
</dbReference>
<dbReference type="InterPro" id="IPR050330">
    <property type="entry name" value="Bact_OuterMem_StrucFunc"/>
</dbReference>
<dbReference type="Pfam" id="PF13677">
    <property type="entry name" value="MotB_plug"/>
    <property type="match status" value="1"/>
</dbReference>
<keyword evidence="9" id="KW-1185">Reference proteome</keyword>
<dbReference type="PANTHER" id="PTHR30329">
    <property type="entry name" value="STATOR ELEMENT OF FLAGELLAR MOTOR COMPLEX"/>
    <property type="match status" value="1"/>
</dbReference>
<dbReference type="Proteomes" id="UP000693972">
    <property type="component" value="Unassembled WGS sequence"/>
</dbReference>
<gene>
    <name evidence="7" type="ORF">KUL25_14895</name>
    <name evidence="8" type="ORF">KUL25_14900</name>
</gene>
<feature type="domain" description="Motility protein B-like N-terminal" evidence="6">
    <location>
        <begin position="13"/>
        <end position="65"/>
    </location>
</feature>
<keyword evidence="2 5" id="KW-0812">Transmembrane</keyword>
<dbReference type="Gene3D" id="3.30.1330.60">
    <property type="entry name" value="OmpA-like domain"/>
    <property type="match status" value="1"/>
</dbReference>
<evidence type="ECO:0000313" key="8">
    <source>
        <dbReference type="EMBL" id="QXL86730.1"/>
    </source>
</evidence>
<dbReference type="RefSeq" id="WP_257893668.1">
    <property type="nucleotide sequence ID" value="NZ_JAIMBW010000001.1"/>
</dbReference>
<evidence type="ECO:0000256" key="5">
    <source>
        <dbReference type="SAM" id="Phobius"/>
    </source>
</evidence>
<keyword evidence="5" id="KW-1133">Transmembrane helix</keyword>
<comment type="subcellular location">
    <subcellularLocation>
        <location evidence="1">Membrane</location>
    </subcellularLocation>
</comment>
<keyword evidence="3 5" id="KW-0472">Membrane</keyword>
<evidence type="ECO:0000313" key="9">
    <source>
        <dbReference type="Proteomes" id="UP000693972"/>
    </source>
</evidence>
<protein>
    <submittedName>
        <fullName evidence="8">Chemotaxis protein MotB</fullName>
    </submittedName>
</protein>
<dbReference type="SUPFAM" id="SSF103088">
    <property type="entry name" value="OmpA-like"/>
    <property type="match status" value="1"/>
</dbReference>
<dbReference type="InterPro" id="IPR036737">
    <property type="entry name" value="OmpA-like_sf"/>
</dbReference>
<proteinExistence type="predicted"/>
<reference evidence="8 9" key="1">
    <citation type="submission" date="2021-07" db="EMBL/GenBank/DDBJ databases">
        <title>Karlodiniumbacter phycospheric gen. nov., sp. nov., a phycosphere bacterium isolated from karlodinium veneficum.</title>
        <authorList>
            <person name="Peng Y."/>
            <person name="Jiang L."/>
            <person name="Lee J."/>
        </authorList>
    </citation>
    <scope>NUCLEOTIDE SEQUENCE</scope>
    <source>
        <strain evidence="8 9">N5</strain>
    </source>
</reference>
<accession>A0A975TSJ2</accession>
<dbReference type="AlphaFoldDB" id="A0A975TSJ2"/>
<feature type="compositionally biased region" description="Polar residues" evidence="4">
    <location>
        <begin position="93"/>
        <end position="102"/>
    </location>
</feature>
<dbReference type="PANTHER" id="PTHR30329:SF21">
    <property type="entry name" value="LIPOPROTEIN YIAD-RELATED"/>
    <property type="match status" value="1"/>
</dbReference>
<evidence type="ECO:0000256" key="4">
    <source>
        <dbReference type="SAM" id="MobiDB-lite"/>
    </source>
</evidence>
<feature type="region of interest" description="Disordered" evidence="4">
    <location>
        <begin position="83"/>
        <end position="104"/>
    </location>
</feature>
<name>A0A975TSJ2_9RHOB</name>
<evidence type="ECO:0000256" key="1">
    <source>
        <dbReference type="ARBA" id="ARBA00004370"/>
    </source>
</evidence>
<evidence type="ECO:0000256" key="3">
    <source>
        <dbReference type="ARBA" id="ARBA00023136"/>
    </source>
</evidence>
<sequence length="277" mass="29673">MADNDLRPIIIKKKKVIAGGGHHGGAWKVAYADFVTAMMAFFMLMWLLNATTESQRKGLADYFSPTIPVARISGGGDGAFGGDSPFSEEVLSQDGTGATSLRPTEGRQALGLEGSEHDAEEDAANLAEIEGSLTGDGGDSILSDLARPHIETRLTDEGLVIEIYSRPGQPIFDSDTGMPQPWLADLAVSMANLFGTVTNGVAVEAHIAAEPLVRATESGWQRTTERAQLIRALLEGGGLDAQRIARVTGHSDREPLIDPPISPRNDRIEVILLRARY</sequence>
<dbReference type="InterPro" id="IPR025713">
    <property type="entry name" value="MotB-like_N_dom"/>
</dbReference>
<dbReference type="GO" id="GO:0016020">
    <property type="term" value="C:membrane"/>
    <property type="evidence" value="ECO:0007669"/>
    <property type="project" value="UniProtKB-SubCell"/>
</dbReference>
<dbReference type="EMBL" id="JAIMBW010000001">
    <property type="protein sequence ID" value="MBY4894044.1"/>
    <property type="molecule type" value="Genomic_DNA"/>
</dbReference>
<evidence type="ECO:0000256" key="2">
    <source>
        <dbReference type="ARBA" id="ARBA00022692"/>
    </source>
</evidence>
<evidence type="ECO:0000259" key="6">
    <source>
        <dbReference type="Pfam" id="PF13677"/>
    </source>
</evidence>
<evidence type="ECO:0000313" key="7">
    <source>
        <dbReference type="EMBL" id="MBY4894044.1"/>
    </source>
</evidence>